<name>A0ABR4NJS8_9FUNG</name>
<comment type="caution">
    <text evidence="2">The sequence shown here is derived from an EMBL/GenBank/DDBJ whole genome shotgun (WGS) entry which is preliminary data.</text>
</comment>
<dbReference type="PANTHER" id="PTHR47823">
    <property type="entry name" value="ION_TRANS DOMAIN-CONTAINING PROTEIN"/>
    <property type="match status" value="1"/>
</dbReference>
<dbReference type="PROSITE" id="PS50042">
    <property type="entry name" value="CNMP_BINDING_3"/>
    <property type="match status" value="1"/>
</dbReference>
<dbReference type="InterPro" id="IPR018490">
    <property type="entry name" value="cNMP-bd_dom_sf"/>
</dbReference>
<dbReference type="InterPro" id="IPR000595">
    <property type="entry name" value="cNMP-bd_dom"/>
</dbReference>
<accession>A0ABR4NJS8</accession>
<organism evidence="2 3">
    <name type="scientific">Polyrhizophydium stewartii</name>
    <dbReference type="NCBI Taxonomy" id="2732419"/>
    <lineage>
        <taxon>Eukaryota</taxon>
        <taxon>Fungi</taxon>
        <taxon>Fungi incertae sedis</taxon>
        <taxon>Chytridiomycota</taxon>
        <taxon>Chytridiomycota incertae sedis</taxon>
        <taxon>Chytridiomycetes</taxon>
        <taxon>Rhizophydiales</taxon>
        <taxon>Rhizophydiales incertae sedis</taxon>
        <taxon>Polyrhizophydium</taxon>
    </lineage>
</organism>
<keyword evidence="3" id="KW-1185">Reference proteome</keyword>
<protein>
    <recommendedName>
        <fullName evidence="1">Cyclic nucleotide-binding domain-containing protein</fullName>
    </recommendedName>
</protein>
<sequence length="149" mass="16714">MHPVLVTVNPAGFGQLLEIATATLQDLNPETYARLKPHLKEQKWSPGQNIIQHGEHSENVYFMISGTADVVSEFGEVCAQIKANEWFGEVAPFEGVARTASIRAKDPCVTYMIAKEQLKSVLVETPLLEQIDRMSKERMQLYLERSIVA</sequence>
<dbReference type="CDD" id="cd00038">
    <property type="entry name" value="CAP_ED"/>
    <property type="match status" value="1"/>
</dbReference>
<dbReference type="Proteomes" id="UP001527925">
    <property type="component" value="Unassembled WGS sequence"/>
</dbReference>
<reference evidence="2 3" key="1">
    <citation type="submission" date="2023-09" db="EMBL/GenBank/DDBJ databases">
        <title>Pangenome analysis of Batrachochytrium dendrobatidis and related Chytrids.</title>
        <authorList>
            <person name="Yacoub M.N."/>
            <person name="Stajich J.E."/>
            <person name="James T.Y."/>
        </authorList>
    </citation>
    <scope>NUCLEOTIDE SEQUENCE [LARGE SCALE GENOMIC DNA]</scope>
    <source>
        <strain evidence="2 3">JEL0888</strain>
    </source>
</reference>
<dbReference type="EMBL" id="JADGIZ020000002">
    <property type="protein sequence ID" value="KAL2919766.1"/>
    <property type="molecule type" value="Genomic_DNA"/>
</dbReference>
<dbReference type="Gene3D" id="2.60.120.10">
    <property type="entry name" value="Jelly Rolls"/>
    <property type="match status" value="1"/>
</dbReference>
<gene>
    <name evidence="2" type="ORF">HK105_200683</name>
</gene>
<evidence type="ECO:0000313" key="3">
    <source>
        <dbReference type="Proteomes" id="UP001527925"/>
    </source>
</evidence>
<feature type="domain" description="Cyclic nucleotide-binding" evidence="1">
    <location>
        <begin position="23"/>
        <end position="130"/>
    </location>
</feature>
<evidence type="ECO:0000313" key="2">
    <source>
        <dbReference type="EMBL" id="KAL2919766.1"/>
    </source>
</evidence>
<proteinExistence type="predicted"/>
<dbReference type="SMART" id="SM00100">
    <property type="entry name" value="cNMP"/>
    <property type="match status" value="1"/>
</dbReference>
<dbReference type="Pfam" id="PF00027">
    <property type="entry name" value="cNMP_binding"/>
    <property type="match status" value="1"/>
</dbReference>
<dbReference type="InterPro" id="IPR014710">
    <property type="entry name" value="RmlC-like_jellyroll"/>
</dbReference>
<evidence type="ECO:0000259" key="1">
    <source>
        <dbReference type="PROSITE" id="PS50042"/>
    </source>
</evidence>
<dbReference type="SUPFAM" id="SSF51206">
    <property type="entry name" value="cAMP-binding domain-like"/>
    <property type="match status" value="1"/>
</dbReference>
<dbReference type="PANTHER" id="PTHR47823:SF9">
    <property type="entry name" value="CHROMOSOME UNDETERMINED SCAFFOLD_10, WHOLE GENOME SHOTGUN SEQUENCE"/>
    <property type="match status" value="1"/>
</dbReference>